<sequence>MRHKTQTIKVATSPATSMSFPSLHPQVVEAVGDTCPIWTSKQHGRDVMEYCTHVSGHFRCGNQRCSHVWSSGLVAIRIRAFNRERYNATVYSQRCKACNRLGFLSLDEDSYVERVAYRLKKWAGVSVEVPRHEVKSTPPHMSSLCEGCRQGCCREGGRDDLTRGLQRLSLR</sequence>
<organism evidence="5 6">
    <name type="scientific">Pyricularia oryzae (strain 70-15 / ATCC MYA-4617 / FGSC 8958)</name>
    <name type="common">Rice blast fungus</name>
    <name type="synonym">Magnaporthe oryzae</name>
    <dbReference type="NCBI Taxonomy" id="242507"/>
    <lineage>
        <taxon>Eukaryota</taxon>
        <taxon>Fungi</taxon>
        <taxon>Dikarya</taxon>
        <taxon>Ascomycota</taxon>
        <taxon>Pezizomycotina</taxon>
        <taxon>Sordariomycetes</taxon>
        <taxon>Sordariomycetidae</taxon>
        <taxon>Magnaporthales</taxon>
        <taxon>Pyriculariaceae</taxon>
        <taxon>Pyricularia</taxon>
    </lineage>
</organism>
<dbReference type="OMA" id="YPELHGY"/>
<evidence type="ECO:0000256" key="1">
    <source>
        <dbReference type="ARBA" id="ARBA00022723"/>
    </source>
</evidence>
<dbReference type="Proteomes" id="UP000009058">
    <property type="component" value="Unassembled WGS sequence"/>
</dbReference>
<reference evidence="5 6" key="1">
    <citation type="journal article" date="2005" name="Nature">
        <title>The genome sequence of the rice blast fungus Magnaporthe grisea.</title>
        <authorList>
            <person name="Dean R.A."/>
            <person name="Talbot N.J."/>
            <person name="Ebbole D.J."/>
            <person name="Farman M.L."/>
            <person name="Mitchell T.K."/>
            <person name="Orbach M.J."/>
            <person name="Thon M."/>
            <person name="Kulkarni R."/>
            <person name="Xu J.R."/>
            <person name="Pan H."/>
            <person name="Read N.D."/>
            <person name="Lee Y.H."/>
            <person name="Carbone I."/>
            <person name="Brown D."/>
            <person name="Oh Y.Y."/>
            <person name="Donofrio N."/>
            <person name="Jeong J.S."/>
            <person name="Soanes D.M."/>
            <person name="Djonovic S."/>
            <person name="Kolomiets E."/>
            <person name="Rehmeyer C."/>
            <person name="Li W."/>
            <person name="Harding M."/>
            <person name="Kim S."/>
            <person name="Lebrun M.H."/>
            <person name="Bohnert H."/>
            <person name="Coughlan S."/>
            <person name="Butler J."/>
            <person name="Calvo S."/>
            <person name="Ma L.J."/>
            <person name="Nicol R."/>
            <person name="Purcell S."/>
            <person name="Nusbaum C."/>
            <person name="Galagan J.E."/>
            <person name="Birren B.W."/>
        </authorList>
    </citation>
    <scope>NUCLEOTIDE SEQUENCE [LARGE SCALE GENOMIC DNA]</scope>
    <source>
        <strain evidence="6">70-15 / ATCC MYA-4617 / FGSC 8958</strain>
    </source>
</reference>
<dbReference type="SMART" id="SM01328">
    <property type="entry name" value="zf-3CxxC"/>
    <property type="match status" value="1"/>
</dbReference>
<protein>
    <recommendedName>
        <fullName evidence="4">3CxxC-type domain-containing protein</fullName>
    </recommendedName>
</protein>
<proteinExistence type="predicted"/>
<evidence type="ECO:0000256" key="3">
    <source>
        <dbReference type="ARBA" id="ARBA00022833"/>
    </source>
</evidence>
<dbReference type="AlphaFoldDB" id="A0A151V4K8"/>
<feature type="domain" description="3CxxC-type" evidence="4">
    <location>
        <begin position="53"/>
        <end position="151"/>
    </location>
</feature>
<dbReference type="GO" id="GO:0008270">
    <property type="term" value="F:zinc ion binding"/>
    <property type="evidence" value="ECO:0007669"/>
    <property type="project" value="UniProtKB-KW"/>
</dbReference>
<dbReference type="GeneID" id="5049196"/>
<accession>A0A151V4K8</accession>
<dbReference type="RefSeq" id="XP_016846000.1">
    <property type="nucleotide sequence ID" value="XM_016990545.1"/>
</dbReference>
<dbReference type="InterPro" id="IPR027377">
    <property type="entry name" value="ZAR1/RTP1-5-like_Znf-3CxxC"/>
</dbReference>
<keyword evidence="1" id="KW-0479">Metal-binding</keyword>
<dbReference type="OrthoDB" id="8121437at2759"/>
<evidence type="ECO:0000256" key="2">
    <source>
        <dbReference type="ARBA" id="ARBA00022771"/>
    </source>
</evidence>
<gene>
    <name evidence="5" type="ORF">MGG_14194</name>
</gene>
<dbReference type="Pfam" id="PF13695">
    <property type="entry name" value="Zn_ribbon_3CxxC"/>
    <property type="match status" value="1"/>
</dbReference>
<dbReference type="InParanoid" id="A0A151V4K8"/>
<keyword evidence="2" id="KW-0863">Zinc-finger</keyword>
<evidence type="ECO:0000259" key="4">
    <source>
        <dbReference type="SMART" id="SM01328"/>
    </source>
</evidence>
<dbReference type="VEuPathDB" id="FungiDB:MGG_14194"/>
<dbReference type="EMBL" id="JH165177">
    <property type="protein sequence ID" value="KYQ30496.1"/>
    <property type="molecule type" value="Genomic_DNA"/>
</dbReference>
<dbReference type="KEGG" id="mgr:MGG_14194"/>
<evidence type="ECO:0000313" key="5">
    <source>
        <dbReference type="EMBL" id="KYQ30496.1"/>
    </source>
</evidence>
<evidence type="ECO:0000313" key="6">
    <source>
        <dbReference type="Proteomes" id="UP000009058"/>
    </source>
</evidence>
<keyword evidence="3" id="KW-0862">Zinc</keyword>
<name>A0A151V4K8_PYRO7</name>
<keyword evidence="6" id="KW-1185">Reference proteome</keyword>
<dbReference type="eggNOG" id="ENOG502SR9D">
    <property type="taxonomic scope" value="Eukaryota"/>
</dbReference>